<proteinExistence type="predicted"/>
<protein>
    <submittedName>
        <fullName evidence="2">Uncharacterized protein</fullName>
    </submittedName>
</protein>
<dbReference type="EMBL" id="LSSL01001212">
    <property type="protein sequence ID" value="OLY82852.1"/>
    <property type="molecule type" value="Genomic_DNA"/>
</dbReference>
<feature type="region of interest" description="Disordered" evidence="1">
    <location>
        <begin position="1"/>
        <end position="22"/>
    </location>
</feature>
<comment type="caution">
    <text evidence="2">The sequence shown here is derived from an EMBL/GenBank/DDBJ whole genome shotgun (WGS) entry which is preliminary data.</text>
</comment>
<dbReference type="AlphaFoldDB" id="A0A1R0H137"/>
<gene>
    <name evidence="2" type="ORF">AYI68_g3019</name>
</gene>
<evidence type="ECO:0000313" key="2">
    <source>
        <dbReference type="EMBL" id="OLY82852.1"/>
    </source>
</evidence>
<feature type="compositionally biased region" description="Polar residues" evidence="1">
    <location>
        <begin position="186"/>
        <end position="205"/>
    </location>
</feature>
<reference evidence="2 3" key="1">
    <citation type="journal article" date="2016" name="Mol. Biol. Evol.">
        <title>Genome-Wide Survey of Gut Fungi (Harpellales) Reveals the First Horizontally Transferred Ubiquitin Gene from a Mosquito Host.</title>
        <authorList>
            <person name="Wang Y."/>
            <person name="White M.M."/>
            <person name="Kvist S."/>
            <person name="Moncalvo J.M."/>
        </authorList>
    </citation>
    <scope>NUCLEOTIDE SEQUENCE [LARGE SCALE GENOMIC DNA]</scope>
    <source>
        <strain evidence="2 3">ALG-7-W6</strain>
    </source>
</reference>
<dbReference type="Proteomes" id="UP000187455">
    <property type="component" value="Unassembled WGS sequence"/>
</dbReference>
<accession>A0A1R0H137</accession>
<name>A0A1R0H137_9FUNG</name>
<dbReference type="STRING" id="133383.A0A1R0H137"/>
<evidence type="ECO:0000256" key="1">
    <source>
        <dbReference type="SAM" id="MobiDB-lite"/>
    </source>
</evidence>
<evidence type="ECO:0000313" key="3">
    <source>
        <dbReference type="Proteomes" id="UP000187455"/>
    </source>
</evidence>
<keyword evidence="3" id="KW-1185">Reference proteome</keyword>
<feature type="compositionally biased region" description="Basic and acidic residues" evidence="1">
    <location>
        <begin position="1"/>
        <end position="13"/>
    </location>
</feature>
<feature type="region of interest" description="Disordered" evidence="1">
    <location>
        <begin position="181"/>
        <end position="209"/>
    </location>
</feature>
<sequence length="248" mass="28301">MTDVDMGKEERDPNFCLPGRPPDNKSVVGEMQGEYGNSLFQAYRARMLDQNDNQFTGHVSQSPFYQGPRSPPKDHEIIKHHNTYRSSDLEPALLEAPADVMEWLVVFARDSRDGSLYRFQRHSLGDNYRHTYLFRLMDTYPGIDAYQFQKAIDSIICTPAPECCWSEKTPYRTIRQYGTPLRLPSMKSNPTNNPEGASETSNNYAGNFAMEDNDLVPRPAETIGQSTKFTTSDNDNTRTKIRKIADVK</sequence>
<organism evidence="2 3">
    <name type="scientific">Smittium mucronatum</name>
    <dbReference type="NCBI Taxonomy" id="133383"/>
    <lineage>
        <taxon>Eukaryota</taxon>
        <taxon>Fungi</taxon>
        <taxon>Fungi incertae sedis</taxon>
        <taxon>Zoopagomycota</taxon>
        <taxon>Kickxellomycotina</taxon>
        <taxon>Harpellomycetes</taxon>
        <taxon>Harpellales</taxon>
        <taxon>Legeriomycetaceae</taxon>
        <taxon>Smittium</taxon>
    </lineage>
</organism>